<proteinExistence type="predicted"/>
<dbReference type="Pfam" id="PF18267">
    <property type="entry name" value="Rubredoxin_C"/>
    <property type="match status" value="1"/>
</dbReference>
<name>A0A3E3E2L3_9FIRM</name>
<dbReference type="PRINTS" id="PR00368">
    <property type="entry name" value="FADPNR"/>
</dbReference>
<evidence type="ECO:0000259" key="5">
    <source>
        <dbReference type="Pfam" id="PF18267"/>
    </source>
</evidence>
<accession>A0A3E3E2L3</accession>
<organism evidence="6 7">
    <name type="scientific">Anaerofustis stercorihominis</name>
    <dbReference type="NCBI Taxonomy" id="214853"/>
    <lineage>
        <taxon>Bacteria</taxon>
        <taxon>Bacillati</taxon>
        <taxon>Bacillota</taxon>
        <taxon>Clostridia</taxon>
        <taxon>Eubacteriales</taxon>
        <taxon>Eubacteriaceae</taxon>
        <taxon>Anaerofustis</taxon>
    </lineage>
</organism>
<dbReference type="SUPFAM" id="SSF51905">
    <property type="entry name" value="FAD/NAD(P)-binding domain"/>
    <property type="match status" value="2"/>
</dbReference>
<dbReference type="InterPro" id="IPR041575">
    <property type="entry name" value="Rubredoxin_C"/>
</dbReference>
<dbReference type="PANTHER" id="PTHR43429">
    <property type="entry name" value="PYRIDINE NUCLEOTIDE-DISULFIDE OXIDOREDUCTASE DOMAIN-CONTAINING"/>
    <property type="match status" value="1"/>
</dbReference>
<feature type="domain" description="FAD/NAD(P)-binding" evidence="4">
    <location>
        <begin position="3"/>
        <end position="278"/>
    </location>
</feature>
<evidence type="ECO:0000256" key="3">
    <source>
        <dbReference type="ARBA" id="ARBA00022827"/>
    </source>
</evidence>
<gene>
    <name evidence="6" type="ORF">DW687_00335</name>
</gene>
<evidence type="ECO:0000259" key="4">
    <source>
        <dbReference type="Pfam" id="PF07992"/>
    </source>
</evidence>
<protein>
    <submittedName>
        <fullName evidence="6">NAD(P)/FAD-dependent oxidoreductase</fullName>
    </submittedName>
</protein>
<dbReference type="InterPro" id="IPR016156">
    <property type="entry name" value="FAD/NAD-linked_Rdtase_dimer_sf"/>
</dbReference>
<dbReference type="Proteomes" id="UP000261212">
    <property type="component" value="Unassembled WGS sequence"/>
</dbReference>
<dbReference type="EMBL" id="QUSM01000001">
    <property type="protein sequence ID" value="RGD75801.1"/>
    <property type="molecule type" value="Genomic_DNA"/>
</dbReference>
<reference evidence="6 7" key="1">
    <citation type="submission" date="2018-08" db="EMBL/GenBank/DDBJ databases">
        <title>A genome reference for cultivated species of the human gut microbiota.</title>
        <authorList>
            <person name="Zou Y."/>
            <person name="Xue W."/>
            <person name="Luo G."/>
        </authorList>
    </citation>
    <scope>NUCLEOTIDE SEQUENCE [LARGE SCALE GENOMIC DNA]</scope>
    <source>
        <strain evidence="6 7">AM25-6</strain>
    </source>
</reference>
<comment type="cofactor">
    <cofactor evidence="1">
        <name>FAD</name>
        <dbReference type="ChEBI" id="CHEBI:57692"/>
    </cofactor>
</comment>
<comment type="caution">
    <text evidence="6">The sequence shown here is derived from an EMBL/GenBank/DDBJ whole genome shotgun (WGS) entry which is preliminary data.</text>
</comment>
<dbReference type="Gene3D" id="3.30.390.30">
    <property type="match status" value="1"/>
</dbReference>
<dbReference type="Gene3D" id="3.50.50.60">
    <property type="entry name" value="FAD/NAD(P)-binding domain"/>
    <property type="match status" value="2"/>
</dbReference>
<feature type="domain" description="NADH-rubredoxin oxidoreductase C-terminal" evidence="5">
    <location>
        <begin position="315"/>
        <end position="377"/>
    </location>
</feature>
<dbReference type="AlphaFoldDB" id="A0A3E3E2L3"/>
<keyword evidence="3" id="KW-0274">FAD</keyword>
<dbReference type="InterPro" id="IPR023753">
    <property type="entry name" value="FAD/NAD-binding_dom"/>
</dbReference>
<evidence type="ECO:0000313" key="6">
    <source>
        <dbReference type="EMBL" id="RGD75801.1"/>
    </source>
</evidence>
<dbReference type="PRINTS" id="PR00411">
    <property type="entry name" value="PNDRDTASEI"/>
</dbReference>
<dbReference type="RefSeq" id="WP_117530878.1">
    <property type="nucleotide sequence ID" value="NZ_QUSM01000001.1"/>
</dbReference>
<dbReference type="GO" id="GO:0016491">
    <property type="term" value="F:oxidoreductase activity"/>
    <property type="evidence" value="ECO:0007669"/>
    <property type="project" value="InterPro"/>
</dbReference>
<evidence type="ECO:0000313" key="7">
    <source>
        <dbReference type="Proteomes" id="UP000261212"/>
    </source>
</evidence>
<evidence type="ECO:0000256" key="1">
    <source>
        <dbReference type="ARBA" id="ARBA00001974"/>
    </source>
</evidence>
<dbReference type="InterPro" id="IPR036188">
    <property type="entry name" value="FAD/NAD-bd_sf"/>
</dbReference>
<dbReference type="Pfam" id="PF07992">
    <property type="entry name" value="Pyr_redox_2"/>
    <property type="match status" value="1"/>
</dbReference>
<dbReference type="PANTHER" id="PTHR43429:SF3">
    <property type="entry name" value="NITRITE REDUCTASE [NAD(P)H]"/>
    <property type="match status" value="1"/>
</dbReference>
<evidence type="ECO:0000256" key="2">
    <source>
        <dbReference type="ARBA" id="ARBA00022630"/>
    </source>
</evidence>
<sequence>MSKYVIIGGSIAAIGTIEGIRSIDKDGEITLISDENHFIYSRPLISYLVQGKTDLKNMRYRDDDFYNKNNVSVIKGVRALNINHQDKYISLCNNESIPYEKLMIATGSSPFIPHIEGEEKVINKFTFMSLDDALSLQKAINKDSKVLILGAGLIGLKCAEAVNDKVKSVTVVDLAGRILPSILDNKGCKIVQKHIEKQGVKFVLNNSITGINEHQATLKDNTVIDFDVFVVAVGVRPNISLAKEIGAEVNRGIITDKKGMTTIKDIYAAGDCTESYDITGEQNIILALLPNAYFKGETAGINMAGGKKSYNNAMPMNSLGLFGLHMVTAGNYDGEEYIIEKNNYYKKLIYKDGLLKGYIIIGDVNKSGIYTYLIREKVKLNDIDFDLIRDNPGLIAFSKEYRGTTLGGKKL</sequence>
<dbReference type="InterPro" id="IPR050260">
    <property type="entry name" value="FAD-bd_OxRdtase"/>
</dbReference>
<keyword evidence="2" id="KW-0285">Flavoprotein</keyword>